<dbReference type="PANTHER" id="PTHR33434:SF2">
    <property type="entry name" value="FATTY ACID-BINDING PROTEIN TM_1468"/>
    <property type="match status" value="1"/>
</dbReference>
<gene>
    <name evidence="2" type="ordered locus">Tpet_1324</name>
</gene>
<reference evidence="2 3" key="2">
    <citation type="journal article" date="2009" name="Proc. Natl. Acad. Sci. U.S.A.">
        <title>On the chimeric nature, thermophilic origin, and phylogenetic placement of the Thermotogales.</title>
        <authorList>
            <person name="Zhaxybayeva O."/>
            <person name="Swithers K.S."/>
            <person name="Lapierre P."/>
            <person name="Fournier G.P."/>
            <person name="Bickhart D.M."/>
            <person name="DeBoy R.T."/>
            <person name="Nelson K.E."/>
            <person name="Nesbo C.L."/>
            <person name="Doolittle W.F."/>
            <person name="Gogarten J.P."/>
            <person name="Noll K.M."/>
        </authorList>
    </citation>
    <scope>NUCLEOTIDE SEQUENCE [LARGE SCALE GENOMIC DNA]</scope>
    <source>
        <strain evidence="3">ATCC BAA-488 / DSM 13995 / JCM 10881 / RKU-1</strain>
    </source>
</reference>
<evidence type="ECO:0000256" key="1">
    <source>
        <dbReference type="ARBA" id="ARBA00023121"/>
    </source>
</evidence>
<dbReference type="HOGENOM" id="CLU_048251_4_1_0"/>
<dbReference type="STRING" id="390874.Tpet_1324"/>
<dbReference type="InterPro" id="IPR003797">
    <property type="entry name" value="DegV"/>
</dbReference>
<dbReference type="AlphaFoldDB" id="A5IMB5"/>
<dbReference type="Proteomes" id="UP000006558">
    <property type="component" value="Chromosome"/>
</dbReference>
<dbReference type="Gene3D" id="3.40.50.10170">
    <property type="match status" value="1"/>
</dbReference>
<accession>A5IMB5</accession>
<organism evidence="2 3">
    <name type="scientific">Thermotoga petrophila (strain ATCC BAA-488 / DSM 13995 / JCM 10881 / RKU-1)</name>
    <dbReference type="NCBI Taxonomy" id="390874"/>
    <lineage>
        <taxon>Bacteria</taxon>
        <taxon>Thermotogati</taxon>
        <taxon>Thermotogota</taxon>
        <taxon>Thermotogae</taxon>
        <taxon>Thermotogales</taxon>
        <taxon>Thermotogaceae</taxon>
        <taxon>Thermotoga</taxon>
    </lineage>
</organism>
<dbReference type="Gene3D" id="3.30.1180.10">
    <property type="match status" value="1"/>
</dbReference>
<dbReference type="eggNOG" id="COG1307">
    <property type="taxonomic scope" value="Bacteria"/>
</dbReference>
<dbReference type="GO" id="GO:0008289">
    <property type="term" value="F:lipid binding"/>
    <property type="evidence" value="ECO:0007669"/>
    <property type="project" value="UniProtKB-KW"/>
</dbReference>
<keyword evidence="1" id="KW-0446">Lipid-binding</keyword>
<dbReference type="RefSeq" id="WP_011943806.1">
    <property type="nucleotide sequence ID" value="NC_009486.1"/>
</dbReference>
<dbReference type="InterPro" id="IPR043168">
    <property type="entry name" value="DegV_C"/>
</dbReference>
<name>A5IMB5_THEP1</name>
<reference evidence="3" key="1">
    <citation type="submission" date="2007-05" db="EMBL/GenBank/DDBJ databases">
        <title>Complete sequence of Thermotoga petrophila RKU-1.</title>
        <authorList>
            <consortium name="US DOE Joint Genome Institute"/>
            <person name="Copeland A."/>
            <person name="Lucas S."/>
            <person name="Lapidus A."/>
            <person name="Barry K."/>
            <person name="Glavina del Rio T."/>
            <person name="Dalin E."/>
            <person name="Tice H."/>
            <person name="Pitluck S."/>
            <person name="Sims D."/>
            <person name="Brettin T."/>
            <person name="Bruce D."/>
            <person name="Detter J.C."/>
            <person name="Han C."/>
            <person name="Tapia R."/>
            <person name="Schmutz J."/>
            <person name="Larimer F."/>
            <person name="Land M."/>
            <person name="Hauser L."/>
            <person name="Kyrpides N."/>
            <person name="Mikhailova N."/>
            <person name="Nelson K."/>
            <person name="Gogarten J.P."/>
            <person name="Noll K."/>
            <person name="Richardson P."/>
        </authorList>
    </citation>
    <scope>NUCLEOTIDE SEQUENCE [LARGE SCALE GENOMIC DNA]</scope>
    <source>
        <strain evidence="3">ATCC BAA-488 / DSM 13995 / JCM 10881 / RKU-1</strain>
    </source>
</reference>
<protein>
    <submittedName>
        <fullName evidence="2">DegV family protein</fullName>
    </submittedName>
</protein>
<dbReference type="Pfam" id="PF02645">
    <property type="entry name" value="DegV"/>
    <property type="match status" value="1"/>
</dbReference>
<dbReference type="InterPro" id="IPR050270">
    <property type="entry name" value="DegV_domain_contain"/>
</dbReference>
<evidence type="ECO:0000313" key="2">
    <source>
        <dbReference type="EMBL" id="ABQ47338.1"/>
    </source>
</evidence>
<dbReference type="NCBIfam" id="TIGR00762">
    <property type="entry name" value="DegV"/>
    <property type="match status" value="1"/>
</dbReference>
<dbReference type="PROSITE" id="PS51482">
    <property type="entry name" value="DEGV"/>
    <property type="match status" value="1"/>
</dbReference>
<dbReference type="SUPFAM" id="SSF82549">
    <property type="entry name" value="DAK1/DegV-like"/>
    <property type="match status" value="1"/>
</dbReference>
<proteinExistence type="predicted"/>
<sequence>MKVKILVDSTADIPFSWMEKYDIDSIPLYVVWEDGKSEPDERKPEEIMNFYKRIRETSNVPKTSQPSVEDFKKRYLKYKEEGYDAVLVFTISSKLSGTYNSAVLASREVDIPVYVVDTLLASGAIPLPSRVAREMLENGATIEEVLKKLDERMKNKDFKAIFYVSDFDYLVKGGRVSKFQGFVGNLLKIRVCLHIENGELIPYRKVRGDKKAIEALIEKLREDTPEGSKLRVIGVHADNETGVVELLNTLRKSYEVVDEIISPMGKVITTHVGPGTVGFGIEVLERKR</sequence>
<dbReference type="KEGG" id="tpt:Tpet_1324"/>
<evidence type="ECO:0000313" key="3">
    <source>
        <dbReference type="Proteomes" id="UP000006558"/>
    </source>
</evidence>
<dbReference type="EMBL" id="CP000702">
    <property type="protein sequence ID" value="ABQ47338.1"/>
    <property type="molecule type" value="Genomic_DNA"/>
</dbReference>
<dbReference type="PANTHER" id="PTHR33434">
    <property type="entry name" value="DEGV DOMAIN-CONTAINING PROTEIN DR_1986-RELATED"/>
    <property type="match status" value="1"/>
</dbReference>